<keyword evidence="4" id="KW-0472">Membrane</keyword>
<keyword evidence="4" id="KW-1133">Transmembrane helix</keyword>
<evidence type="ECO:0000256" key="4">
    <source>
        <dbReference type="SAM" id="Phobius"/>
    </source>
</evidence>
<evidence type="ECO:0000256" key="2">
    <source>
        <dbReference type="ARBA" id="ARBA00022448"/>
    </source>
</evidence>
<feature type="transmembrane region" description="Helical" evidence="4">
    <location>
        <begin position="251"/>
        <end position="277"/>
    </location>
</feature>
<protein>
    <recommendedName>
        <fullName evidence="7">Transmembrane amino acid transporter protein</fullName>
    </recommendedName>
</protein>
<feature type="transmembrane region" description="Helical" evidence="4">
    <location>
        <begin position="215"/>
        <end position="231"/>
    </location>
</feature>
<reference evidence="5 6" key="1">
    <citation type="submission" date="2024-04" db="EMBL/GenBank/DDBJ databases">
        <title>Tritrichomonas musculus Genome.</title>
        <authorList>
            <person name="Alves-Ferreira E."/>
            <person name="Grigg M."/>
            <person name="Lorenzi H."/>
            <person name="Galac M."/>
        </authorList>
    </citation>
    <scope>NUCLEOTIDE SEQUENCE [LARGE SCALE GENOMIC DNA]</scope>
    <source>
        <strain evidence="5 6">EAF2021</strain>
    </source>
</reference>
<feature type="transmembrane region" description="Helical" evidence="4">
    <location>
        <begin position="176"/>
        <end position="195"/>
    </location>
</feature>
<organism evidence="5 6">
    <name type="scientific">Tritrichomonas musculus</name>
    <dbReference type="NCBI Taxonomy" id="1915356"/>
    <lineage>
        <taxon>Eukaryota</taxon>
        <taxon>Metamonada</taxon>
        <taxon>Parabasalia</taxon>
        <taxon>Tritrichomonadida</taxon>
        <taxon>Tritrichomonadidae</taxon>
        <taxon>Tritrichomonas</taxon>
    </lineage>
</organism>
<name>A0ABR2H5Q2_9EUKA</name>
<accession>A0ABR2H5Q2</accession>
<feature type="transmembrane region" description="Helical" evidence="4">
    <location>
        <begin position="94"/>
        <end position="115"/>
    </location>
</feature>
<comment type="similarity">
    <text evidence="1">Belongs to the amino acid/polyamine transporter 2 family.</text>
</comment>
<feature type="transmembrane region" description="Helical" evidence="4">
    <location>
        <begin position="339"/>
        <end position="359"/>
    </location>
</feature>
<feature type="transmembrane region" description="Helical" evidence="4">
    <location>
        <begin position="297"/>
        <end position="318"/>
    </location>
</feature>
<gene>
    <name evidence="5" type="ORF">M9Y10_027447</name>
</gene>
<comment type="caution">
    <text evidence="5">The sequence shown here is derived from an EMBL/GenBank/DDBJ whole genome shotgun (WGS) entry which is preliminary data.</text>
</comment>
<evidence type="ECO:0000256" key="1">
    <source>
        <dbReference type="ARBA" id="ARBA00008066"/>
    </source>
</evidence>
<feature type="transmembrane region" description="Helical" evidence="4">
    <location>
        <begin position="23"/>
        <end position="44"/>
    </location>
</feature>
<evidence type="ECO:0000256" key="3">
    <source>
        <dbReference type="ARBA" id="ARBA00022970"/>
    </source>
</evidence>
<dbReference type="Proteomes" id="UP001470230">
    <property type="component" value="Unassembled WGS sequence"/>
</dbReference>
<keyword evidence="6" id="KW-1185">Reference proteome</keyword>
<feature type="transmembrane region" description="Helical" evidence="4">
    <location>
        <begin position="146"/>
        <end position="164"/>
    </location>
</feature>
<feature type="transmembrane region" description="Helical" evidence="4">
    <location>
        <begin position="50"/>
        <end position="73"/>
    </location>
</feature>
<evidence type="ECO:0000313" key="5">
    <source>
        <dbReference type="EMBL" id="KAK8841246.1"/>
    </source>
</evidence>
<evidence type="ECO:0000313" key="6">
    <source>
        <dbReference type="Proteomes" id="UP001470230"/>
    </source>
</evidence>
<feature type="transmembrane region" description="Helical" evidence="4">
    <location>
        <begin position="371"/>
        <end position="389"/>
    </location>
</feature>
<dbReference type="PANTHER" id="PTHR22950:SF458">
    <property type="entry name" value="SODIUM-COUPLED NEUTRAL AMINO ACID TRANSPORTER 11-RELATED"/>
    <property type="match status" value="1"/>
</dbReference>
<evidence type="ECO:0008006" key="7">
    <source>
        <dbReference type="Google" id="ProtNLM"/>
    </source>
</evidence>
<dbReference type="EMBL" id="JAPFFF010000042">
    <property type="protein sequence ID" value="KAK8841246.1"/>
    <property type="molecule type" value="Genomic_DNA"/>
</dbReference>
<keyword evidence="3" id="KW-0029">Amino-acid transport</keyword>
<sequence length="422" mass="48133">MGKILRDIEDDTPMFHHFGNIKFIDFVVYCLNVAIGSGALKLGFAFRAGLLFSLIVSIAVAILSFYSLELYVLSASRYHASTFEEIWKSAFSEWSSITLAVFSIIFAIINLMGYYQFLQGSVITIVSLIIELFEDSSHKIEEVEKYQFVIGILITLVFSIPFCISSSPHTTITISYISMASFTLLLIYIIIRFIIDACKNGFDPSNEFKFFDVSDHWVGCLSSFILAYLIYPLEYPSLKYSKNGSKRGLSLIFLTLIISCFILYSLMGIFSYFSFFSKNTGGSILTYYPEETTADRILLIVGHLLSFIMIIFTMFVRINVCRYSLIQIFEKRENIPQETWVLFGITFSLIGCALSNLPNEITDIIDKLSDIIAALFMFFIPPTMFIRGYGKSRPFYLFIAIFELLVGIAAIVFYIYFDFIHS</sequence>
<proteinExistence type="inferred from homology"/>
<dbReference type="PANTHER" id="PTHR22950">
    <property type="entry name" value="AMINO ACID TRANSPORTER"/>
    <property type="match status" value="1"/>
</dbReference>
<keyword evidence="4" id="KW-0812">Transmembrane</keyword>
<keyword evidence="2" id="KW-0813">Transport</keyword>
<feature type="transmembrane region" description="Helical" evidence="4">
    <location>
        <begin position="396"/>
        <end position="417"/>
    </location>
</feature>